<dbReference type="GO" id="GO:0009103">
    <property type="term" value="P:lipopolysaccharide biosynthetic process"/>
    <property type="evidence" value="ECO:0007669"/>
    <property type="project" value="TreeGrafter"/>
</dbReference>
<organism evidence="3 4">
    <name type="scientific">Gemmobacter aquaticus</name>
    <dbReference type="NCBI Taxonomy" id="490185"/>
    <lineage>
        <taxon>Bacteria</taxon>
        <taxon>Pseudomonadati</taxon>
        <taxon>Pseudomonadota</taxon>
        <taxon>Alphaproteobacteria</taxon>
        <taxon>Rhodobacterales</taxon>
        <taxon>Paracoccaceae</taxon>
        <taxon>Gemmobacter</taxon>
    </lineage>
</organism>
<evidence type="ECO:0000313" key="3">
    <source>
        <dbReference type="EMBL" id="GGO32553.1"/>
    </source>
</evidence>
<protein>
    <submittedName>
        <fullName evidence="3">Acyltransferase</fullName>
    </submittedName>
</protein>
<evidence type="ECO:0000256" key="1">
    <source>
        <dbReference type="SAM" id="Phobius"/>
    </source>
</evidence>
<keyword evidence="1" id="KW-1133">Transmembrane helix</keyword>
<accession>A0A918DDS3</accession>
<feature type="transmembrane region" description="Helical" evidence="1">
    <location>
        <begin position="293"/>
        <end position="312"/>
    </location>
</feature>
<dbReference type="PANTHER" id="PTHR23028:SF53">
    <property type="entry name" value="ACYL_TRANSF_3 DOMAIN-CONTAINING PROTEIN"/>
    <property type="match status" value="1"/>
</dbReference>
<keyword evidence="3" id="KW-0012">Acyltransferase</keyword>
<feature type="transmembrane region" description="Helical" evidence="1">
    <location>
        <begin position="202"/>
        <end position="225"/>
    </location>
</feature>
<evidence type="ECO:0000259" key="2">
    <source>
        <dbReference type="Pfam" id="PF01757"/>
    </source>
</evidence>
<keyword evidence="1" id="KW-0812">Transmembrane</keyword>
<feature type="transmembrane region" description="Helical" evidence="1">
    <location>
        <begin position="333"/>
        <end position="355"/>
    </location>
</feature>
<keyword evidence="1" id="KW-0472">Membrane</keyword>
<dbReference type="GO" id="GO:0016747">
    <property type="term" value="F:acyltransferase activity, transferring groups other than amino-acyl groups"/>
    <property type="evidence" value="ECO:0007669"/>
    <property type="project" value="InterPro"/>
</dbReference>
<dbReference type="GO" id="GO:0016020">
    <property type="term" value="C:membrane"/>
    <property type="evidence" value="ECO:0007669"/>
    <property type="project" value="TreeGrafter"/>
</dbReference>
<name>A0A918DDS3_9RHOB</name>
<feature type="transmembrane region" description="Helical" evidence="1">
    <location>
        <begin position="237"/>
        <end position="256"/>
    </location>
</feature>
<dbReference type="InterPro" id="IPR002656">
    <property type="entry name" value="Acyl_transf_3_dom"/>
</dbReference>
<reference evidence="3 4" key="1">
    <citation type="journal article" date="2014" name="Int. J. Syst. Evol. Microbiol.">
        <title>Complete genome sequence of Corynebacterium casei LMG S-19264T (=DSM 44701T), isolated from a smear-ripened cheese.</title>
        <authorList>
            <consortium name="US DOE Joint Genome Institute (JGI-PGF)"/>
            <person name="Walter F."/>
            <person name="Albersmeier A."/>
            <person name="Kalinowski J."/>
            <person name="Ruckert C."/>
        </authorList>
    </citation>
    <scope>NUCLEOTIDE SEQUENCE [LARGE SCALE GENOMIC DNA]</scope>
    <source>
        <strain evidence="3 4">CGMCC 1.7029</strain>
    </source>
</reference>
<sequence length="403" mass="44594">MPAPVAGPAHPSIDSPPRIFYKSRVDCQFIRVHMTQSRFPHEAYLATRHFGDLDGLRFICIAAVIWHHAPIWTGLSSNASGLASRGHVGVDFFFVLSGFLITTLLLREEGAKGRFSLRGFYWRRALRIIPIYYLVVSVAALYAIVLKGQTAQAALLPYYYLFLSNFLTVPHIAMLDPTWSLAVEEQYYLVWPLLLLILPRRWIIPVLLVLIALNIAGALGAFAGLPPIQTTYLRLGLSGPTYAPILMGSLVAVLMHRPRGFSAICRLAGFRLAPLAWFAVIIAILAVPGHLQGWPNLALHTAMCLALASLVVREGNVMSPFLRLRPVARIGQISYGIYLYHLFALVLVSEVFGAIGLNSPWGVLVAYFALSILIAEISFRTFEAWFLGLRHKALGRVGRSPAV</sequence>
<feature type="domain" description="Acyltransferase 3" evidence="2">
    <location>
        <begin position="52"/>
        <end position="375"/>
    </location>
</feature>
<feature type="transmembrane region" description="Helical" evidence="1">
    <location>
        <begin position="158"/>
        <end position="181"/>
    </location>
</feature>
<feature type="transmembrane region" description="Helical" evidence="1">
    <location>
        <begin position="361"/>
        <end position="382"/>
    </location>
</feature>
<gene>
    <name evidence="3" type="ORF">GCM10010991_20270</name>
</gene>
<proteinExistence type="predicted"/>
<dbReference type="AlphaFoldDB" id="A0A918DDS3"/>
<dbReference type="Pfam" id="PF01757">
    <property type="entry name" value="Acyl_transf_3"/>
    <property type="match status" value="1"/>
</dbReference>
<dbReference type="InterPro" id="IPR050879">
    <property type="entry name" value="Acyltransferase_3"/>
</dbReference>
<feature type="transmembrane region" description="Helical" evidence="1">
    <location>
        <begin position="126"/>
        <end position="146"/>
    </location>
</feature>
<keyword evidence="4" id="KW-1185">Reference proteome</keyword>
<dbReference type="EMBL" id="BMLP01000003">
    <property type="protein sequence ID" value="GGO32553.1"/>
    <property type="molecule type" value="Genomic_DNA"/>
</dbReference>
<evidence type="ECO:0000313" key="4">
    <source>
        <dbReference type="Proteomes" id="UP000598196"/>
    </source>
</evidence>
<feature type="transmembrane region" description="Helical" evidence="1">
    <location>
        <begin position="268"/>
        <end position="287"/>
    </location>
</feature>
<dbReference type="Proteomes" id="UP000598196">
    <property type="component" value="Unassembled WGS sequence"/>
</dbReference>
<feature type="transmembrane region" description="Helical" evidence="1">
    <location>
        <begin position="87"/>
        <end position="106"/>
    </location>
</feature>
<comment type="caution">
    <text evidence="3">The sequence shown here is derived from an EMBL/GenBank/DDBJ whole genome shotgun (WGS) entry which is preliminary data.</text>
</comment>
<dbReference type="PANTHER" id="PTHR23028">
    <property type="entry name" value="ACETYLTRANSFERASE"/>
    <property type="match status" value="1"/>
</dbReference>
<keyword evidence="3" id="KW-0808">Transferase</keyword>